<dbReference type="KEGG" id="seds:AAY24_10765"/>
<sequence length="222" mass="25295">MNVIQHHDPLFRVIPRPFFLIFIIAITLQFTPLLTTAEGAKPFFTNRTVKVRLQPDKSDKPVGRLFVASPLRVLDRKPGWLRVSLKGWYQEGAKRVLYALPGKRIFTLVLGRSAAAELRELTSQTDGDTGLTWTEAVFEGWIQDQAITDDLDSIWSAAWDLFATRCTVCHQRRIPDKYTANQWGALLKVMGPRTGLPKDDQQLILKYLQHHARDTIDNQASN</sequence>
<reference evidence="2 3" key="1">
    <citation type="journal article" date="2015" name="Genome Announc.">
        <title>Complete Genome Sequence of Sedimenticola thiotaurini Strain SIP-G1, a Polyphosphate- and Polyhydroxyalkanoate-Accumulating Sulfur-Oxidizing Gammaproteobacterium Isolated from Salt Marsh Sediments.</title>
        <authorList>
            <person name="Flood B.E."/>
            <person name="Jones D.S."/>
            <person name="Bailey J.V."/>
        </authorList>
    </citation>
    <scope>NUCLEOTIDE SEQUENCE [LARGE SCALE GENOMIC DNA]</scope>
    <source>
        <strain evidence="2 3">SIP-G1</strain>
    </source>
</reference>
<evidence type="ECO:0000313" key="2">
    <source>
        <dbReference type="EMBL" id="AKH20752.1"/>
    </source>
</evidence>
<accession>A0A0F7JYD6</accession>
<dbReference type="RefSeq" id="WP_046859682.1">
    <property type="nucleotide sequence ID" value="NZ_CP011412.1"/>
</dbReference>
<evidence type="ECO:0000256" key="1">
    <source>
        <dbReference type="SAM" id="Phobius"/>
    </source>
</evidence>
<keyword evidence="1" id="KW-0812">Transmembrane</keyword>
<name>A0A0F7JYD6_9GAMM</name>
<dbReference type="OrthoDB" id="9782159at2"/>
<proteinExistence type="predicted"/>
<protein>
    <submittedName>
        <fullName evidence="2">Uncharacterized protein</fullName>
    </submittedName>
</protein>
<dbReference type="AlphaFoldDB" id="A0A0F7JYD6"/>
<feature type="transmembrane region" description="Helical" evidence="1">
    <location>
        <begin position="18"/>
        <end position="37"/>
    </location>
</feature>
<organism evidence="2 3">
    <name type="scientific">Sedimenticola thiotaurini</name>
    <dbReference type="NCBI Taxonomy" id="1543721"/>
    <lineage>
        <taxon>Bacteria</taxon>
        <taxon>Pseudomonadati</taxon>
        <taxon>Pseudomonadota</taxon>
        <taxon>Gammaproteobacteria</taxon>
        <taxon>Chromatiales</taxon>
        <taxon>Sedimenticolaceae</taxon>
        <taxon>Sedimenticola</taxon>
    </lineage>
</organism>
<dbReference type="Proteomes" id="UP000034410">
    <property type="component" value="Chromosome"/>
</dbReference>
<keyword evidence="1" id="KW-1133">Transmembrane helix</keyword>
<keyword evidence="3" id="KW-1185">Reference proteome</keyword>
<keyword evidence="1" id="KW-0472">Membrane</keyword>
<evidence type="ECO:0000313" key="3">
    <source>
        <dbReference type="Proteomes" id="UP000034410"/>
    </source>
</evidence>
<gene>
    <name evidence="2" type="ORF">AAY24_10765</name>
</gene>
<dbReference type="EMBL" id="CP011412">
    <property type="protein sequence ID" value="AKH20752.1"/>
    <property type="molecule type" value="Genomic_DNA"/>
</dbReference>